<keyword evidence="2" id="KW-1185">Reference proteome</keyword>
<dbReference type="EMBL" id="CP099420">
    <property type="protein sequence ID" value="USW51651.1"/>
    <property type="molecule type" value="Genomic_DNA"/>
</dbReference>
<sequence length="49" mass="5954">MADRQNRTTETKEDRIWRELLAAIKAQQDNGRIRKVVKQLYQPFEHKQD</sequence>
<organism evidence="1 2">
    <name type="scientific">Septoria linicola</name>
    <dbReference type="NCBI Taxonomy" id="215465"/>
    <lineage>
        <taxon>Eukaryota</taxon>
        <taxon>Fungi</taxon>
        <taxon>Dikarya</taxon>
        <taxon>Ascomycota</taxon>
        <taxon>Pezizomycotina</taxon>
        <taxon>Dothideomycetes</taxon>
        <taxon>Dothideomycetidae</taxon>
        <taxon>Mycosphaerellales</taxon>
        <taxon>Mycosphaerellaceae</taxon>
        <taxon>Septoria</taxon>
    </lineage>
</organism>
<accession>A0A9Q9ATH0</accession>
<evidence type="ECO:0000313" key="1">
    <source>
        <dbReference type="EMBL" id="USW51651.1"/>
    </source>
</evidence>
<evidence type="ECO:0000313" key="2">
    <source>
        <dbReference type="Proteomes" id="UP001056384"/>
    </source>
</evidence>
<gene>
    <name evidence="1" type="ORF">Slin15195_G049700</name>
</gene>
<reference evidence="1" key="1">
    <citation type="submission" date="2022-06" db="EMBL/GenBank/DDBJ databases">
        <title>Complete genome sequences of two strains of the flax pathogen Septoria linicola.</title>
        <authorList>
            <person name="Lapalu N."/>
            <person name="Simon A."/>
            <person name="Demenou B."/>
            <person name="Paumier D."/>
            <person name="Guillot M.-P."/>
            <person name="Gout L."/>
            <person name="Valade R."/>
        </authorList>
    </citation>
    <scope>NUCLEOTIDE SEQUENCE</scope>
    <source>
        <strain evidence="1">SE15195</strain>
    </source>
</reference>
<dbReference type="AlphaFoldDB" id="A0A9Q9ATH0"/>
<name>A0A9Q9ATH0_9PEZI</name>
<proteinExistence type="predicted"/>
<protein>
    <submittedName>
        <fullName evidence="1">Uncharacterized protein</fullName>
    </submittedName>
</protein>
<dbReference type="OrthoDB" id="3646098at2759"/>
<dbReference type="Proteomes" id="UP001056384">
    <property type="component" value="Chromosome 3"/>
</dbReference>